<accession>A0A1V3TKI6</accession>
<proteinExistence type="predicted"/>
<dbReference type="PANTHER" id="PTHR43755:SF1">
    <property type="entry name" value="FAD-DEPENDENT PYRIDINE NUCLEOTIDE-DISULPHIDE OXIDOREDUCTASE"/>
    <property type="match status" value="1"/>
</dbReference>
<feature type="domain" description="Sulfide dehydrogenase [flavocytochrome c] flavoprotein chain central" evidence="3">
    <location>
        <begin position="185"/>
        <end position="284"/>
    </location>
</feature>
<accession>A0A1V0BEP1</accession>
<dbReference type="KEGG" id="cke:B5M06_09230"/>
<dbReference type="InterPro" id="IPR036188">
    <property type="entry name" value="FAD/NAD-bd_sf"/>
</dbReference>
<evidence type="ECO:0000259" key="3">
    <source>
        <dbReference type="Pfam" id="PF21706"/>
    </source>
</evidence>
<dbReference type="InterPro" id="IPR023753">
    <property type="entry name" value="FAD/NAD-binding_dom"/>
</dbReference>
<dbReference type="PANTHER" id="PTHR43755">
    <property type="match status" value="1"/>
</dbReference>
<dbReference type="EMBL" id="CP020121">
    <property type="protein sequence ID" value="AQZ98405.1"/>
    <property type="molecule type" value="Genomic_DNA"/>
</dbReference>
<evidence type="ECO:0000259" key="2">
    <source>
        <dbReference type="Pfam" id="PF07992"/>
    </source>
</evidence>
<dbReference type="Gene3D" id="3.50.50.60">
    <property type="entry name" value="FAD/NAD(P)-binding domain"/>
    <property type="match status" value="2"/>
</dbReference>
<dbReference type="Pfam" id="PF07992">
    <property type="entry name" value="Pyr_redox_2"/>
    <property type="match status" value="1"/>
</dbReference>
<feature type="chain" id="PRO_5033244773" evidence="1">
    <location>
        <begin position="29"/>
        <end position="448"/>
    </location>
</feature>
<keyword evidence="1" id="KW-0732">Signal</keyword>
<feature type="domain" description="FAD/NAD(P)-binding" evidence="2">
    <location>
        <begin position="48"/>
        <end position="152"/>
    </location>
</feature>
<dbReference type="Proteomes" id="UP000053300">
    <property type="component" value="Unassembled WGS sequence"/>
</dbReference>
<dbReference type="Proteomes" id="UP000242792">
    <property type="component" value="Chromosome"/>
</dbReference>
<name>A0A0W7YVN1_9BURK</name>
<feature type="signal peptide" evidence="1">
    <location>
        <begin position="1"/>
        <end position="28"/>
    </location>
</feature>
<dbReference type="EMBL" id="LPXH01000037">
    <property type="protein sequence ID" value="KUF39133.1"/>
    <property type="molecule type" value="Genomic_DNA"/>
</dbReference>
<dbReference type="STRING" id="225992.B5M06_09230"/>
<sequence length="448" mass="50267">MQRRHFLMTPPAMALGAAAAAAPIATLAAPTIMTPQSRILPREGKGPRIVICGGGWGGLTAARYLRELIPHSDVVLLERNPTFWSGPMSNKWLIDIVNTDFVNHDMLHPANKYGYKLLQTEVNGFERDKKLVRTAHGLIEYDYLILSGGIRNDYEAWFGNDQKAIDYTRRHFPNAYIPNQEMLALKNKVKNFKGGTLVMTLPPPPHRCPPSPYERACLIAWHIKKNNIPGKILILDPKPKIAPIGMGYKQAFEELYPDIITHVPNARVQELDPFKKKIKTAAGEFDFDDAILMPPHQAADMVWWADLIGKDPMTGKPTGWADMNNRYFTANSDDSVYFVGDLMGAISPQFGHYPKSGHVANYIGKIVATNISQRVAGKEVTPLLPDNLCYMMVNGDPQEEISVKFEYEIDPATGHVHQTQIDMDVRTPDLVKEDFAWINTKFSDFLGI</sequence>
<dbReference type="RefSeq" id="WP_054065612.1">
    <property type="nucleotide sequence ID" value="NZ_CATYED010000017.1"/>
</dbReference>
<dbReference type="OrthoDB" id="9781621at2"/>
<reference evidence="5 6" key="1">
    <citation type="submission" date="2015-12" db="EMBL/GenBank/DDBJ databases">
        <title>Complete genome sequence of a multi-drug resistant strain Acidovorax sp. 12322-1.</title>
        <authorList>
            <person name="Ming D."/>
            <person name="Wang M."/>
            <person name="Hu S."/>
            <person name="Zhou Y."/>
            <person name="Jiang T."/>
        </authorList>
    </citation>
    <scope>NUCLEOTIDE SEQUENCE [LARGE SCALE GENOMIC DNA]</scope>
    <source>
        <strain evidence="5 6">12322-1</strain>
    </source>
</reference>
<dbReference type="GeneID" id="83039503"/>
<dbReference type="GO" id="GO:0016491">
    <property type="term" value="F:oxidoreductase activity"/>
    <property type="evidence" value="ECO:0007669"/>
    <property type="project" value="InterPro"/>
</dbReference>
<evidence type="ECO:0000313" key="4">
    <source>
        <dbReference type="EMBL" id="AQZ98405.1"/>
    </source>
</evidence>
<evidence type="ECO:0000313" key="7">
    <source>
        <dbReference type="Proteomes" id="UP000242792"/>
    </source>
</evidence>
<dbReference type="InterPro" id="IPR052541">
    <property type="entry name" value="SQRD"/>
</dbReference>
<reference evidence="4 7" key="2">
    <citation type="submission" date="2017-03" db="EMBL/GenBank/DDBJ databases">
        <title>Rapid Whole Genome Sequencing of Comamonas kerstersii Causing Continuous ambulatory Peritoneal Dialysis-Associated Peritonitis.</title>
        <authorList>
            <person name="Zheng B."/>
        </authorList>
    </citation>
    <scope>NUCLEOTIDE SEQUENCE [LARGE SCALE GENOMIC DNA]</scope>
    <source>
        <strain evidence="4 7">8943</strain>
    </source>
</reference>
<organism evidence="5 6">
    <name type="scientific">Comamonas kerstersii</name>
    <dbReference type="NCBI Taxonomy" id="225992"/>
    <lineage>
        <taxon>Bacteria</taxon>
        <taxon>Pseudomonadati</taxon>
        <taxon>Pseudomonadota</taxon>
        <taxon>Betaproteobacteria</taxon>
        <taxon>Burkholderiales</taxon>
        <taxon>Comamonadaceae</taxon>
        <taxon>Comamonas</taxon>
    </lineage>
</organism>
<dbReference type="InterPro" id="IPR049386">
    <property type="entry name" value="FCSD_central"/>
</dbReference>
<accession>A0A0W7YVN1</accession>
<evidence type="ECO:0000256" key="1">
    <source>
        <dbReference type="SAM" id="SignalP"/>
    </source>
</evidence>
<dbReference type="SUPFAM" id="SSF51905">
    <property type="entry name" value="FAD/NAD(P)-binding domain"/>
    <property type="match status" value="2"/>
</dbReference>
<dbReference type="AlphaFoldDB" id="A0A0W7YVN1"/>
<evidence type="ECO:0000313" key="6">
    <source>
        <dbReference type="Proteomes" id="UP000053300"/>
    </source>
</evidence>
<protein>
    <submittedName>
        <fullName evidence="5">Pyridine nucleotide-disulfide oxidoreductase</fullName>
    </submittedName>
</protein>
<keyword evidence="6" id="KW-1185">Reference proteome</keyword>
<gene>
    <name evidence="5" type="ORF">AS359_00840</name>
    <name evidence="4" type="ORF">B5M06_09230</name>
</gene>
<evidence type="ECO:0000313" key="5">
    <source>
        <dbReference type="EMBL" id="KUF39133.1"/>
    </source>
</evidence>
<dbReference type="Pfam" id="PF21706">
    <property type="entry name" value="FCSD_central"/>
    <property type="match status" value="1"/>
</dbReference>